<dbReference type="Pfam" id="PF13466">
    <property type="entry name" value="STAS_2"/>
    <property type="match status" value="1"/>
</dbReference>
<dbReference type="PANTHER" id="PTHR35849:SF1">
    <property type="entry name" value="INTERMEMBRANE PHOSPHOLIPID TRANSPORT SYSTEM BINDING PROTEIN MLAB"/>
    <property type="match status" value="1"/>
</dbReference>
<keyword evidence="3" id="KW-1185">Reference proteome</keyword>
<dbReference type="PANTHER" id="PTHR35849">
    <property type="entry name" value="BLR2341 PROTEIN"/>
    <property type="match status" value="1"/>
</dbReference>
<evidence type="ECO:0000259" key="1">
    <source>
        <dbReference type="PROSITE" id="PS50801"/>
    </source>
</evidence>
<dbReference type="RefSeq" id="WP_136384790.1">
    <property type="nucleotide sequence ID" value="NZ_SSOD01000006.1"/>
</dbReference>
<feature type="domain" description="STAS" evidence="1">
    <location>
        <begin position="8"/>
        <end position="94"/>
    </location>
</feature>
<dbReference type="EMBL" id="SSOD01000006">
    <property type="protein sequence ID" value="THF61716.1"/>
    <property type="molecule type" value="Genomic_DNA"/>
</dbReference>
<reference evidence="2 3" key="1">
    <citation type="submission" date="2019-04" db="EMBL/GenBank/DDBJ databases">
        <title>Azoarcus rhizosphaerae sp. nov. isolated from rhizosphere of Ficus religiosa.</title>
        <authorList>
            <person name="Lin S.-Y."/>
            <person name="Hameed A."/>
            <person name="Hsu Y.-H."/>
            <person name="Young C.-C."/>
        </authorList>
    </citation>
    <scope>NUCLEOTIDE SEQUENCE [LARGE SCALE GENOMIC DNA]</scope>
    <source>
        <strain evidence="2 3">CC-YHH848</strain>
    </source>
</reference>
<dbReference type="OrthoDB" id="9182123at2"/>
<dbReference type="InterPro" id="IPR052746">
    <property type="entry name" value="MlaB_ABC_Transporter"/>
</dbReference>
<accession>A0A4S4APT0</accession>
<protein>
    <submittedName>
        <fullName evidence="2">STAS domain-containing protein</fullName>
    </submittedName>
</protein>
<organism evidence="2 3">
    <name type="scientific">Pseudothauera rhizosphaerae</name>
    <dbReference type="NCBI Taxonomy" id="2565932"/>
    <lineage>
        <taxon>Bacteria</taxon>
        <taxon>Pseudomonadati</taxon>
        <taxon>Pseudomonadota</taxon>
        <taxon>Betaproteobacteria</taxon>
        <taxon>Rhodocyclales</taxon>
        <taxon>Zoogloeaceae</taxon>
        <taxon>Pseudothauera</taxon>
    </lineage>
</organism>
<dbReference type="InterPro" id="IPR058548">
    <property type="entry name" value="MlaB-like_STAS"/>
</dbReference>
<dbReference type="Gene3D" id="3.30.750.24">
    <property type="entry name" value="STAS domain"/>
    <property type="match status" value="1"/>
</dbReference>
<sequence length="94" mass="9668">MIASEGEVLRLEGPLTMATVAPLLEEGCRAAAAADRVVDLSAVTVADSAALALLFAWLRSARANGRRLVLRGVPAGLQSLAVLYGVDGLLPLDA</sequence>
<evidence type="ECO:0000313" key="2">
    <source>
        <dbReference type="EMBL" id="THF61716.1"/>
    </source>
</evidence>
<dbReference type="SUPFAM" id="SSF52091">
    <property type="entry name" value="SpoIIaa-like"/>
    <property type="match status" value="1"/>
</dbReference>
<dbReference type="AlphaFoldDB" id="A0A4S4APT0"/>
<comment type="caution">
    <text evidence="2">The sequence shown here is derived from an EMBL/GenBank/DDBJ whole genome shotgun (WGS) entry which is preliminary data.</text>
</comment>
<dbReference type="Proteomes" id="UP000307956">
    <property type="component" value="Unassembled WGS sequence"/>
</dbReference>
<evidence type="ECO:0000313" key="3">
    <source>
        <dbReference type="Proteomes" id="UP000307956"/>
    </source>
</evidence>
<gene>
    <name evidence="2" type="ORF">E6O51_09730</name>
</gene>
<proteinExistence type="predicted"/>
<dbReference type="InterPro" id="IPR002645">
    <property type="entry name" value="STAS_dom"/>
</dbReference>
<name>A0A4S4APT0_9RHOO</name>
<dbReference type="InterPro" id="IPR036513">
    <property type="entry name" value="STAS_dom_sf"/>
</dbReference>
<dbReference type="PROSITE" id="PS50801">
    <property type="entry name" value="STAS"/>
    <property type="match status" value="1"/>
</dbReference>